<keyword evidence="4" id="KW-1185">Reference proteome</keyword>
<dbReference type="PANTHER" id="PTHR12902">
    <property type="entry name" value="WASP-1"/>
    <property type="match status" value="1"/>
</dbReference>
<sequence length="157" mass="17361">MDAILTLQNKGKDLILKGQKIPIEGNSQIREGQEKIIKGHELLNKGQDALEEVKELIETLMSFGVLTTVRISSKESSHMNWVSHKPSIGSTRNPTSLDQNEEDGEDHDNLRLGQPELYKQADKDDPKALLDGVDVAGLVGILRQLGNLAEYVSHVLI</sequence>
<dbReference type="GO" id="GO:0030036">
    <property type="term" value="P:actin cytoskeleton organization"/>
    <property type="evidence" value="ECO:0007669"/>
    <property type="project" value="InterPro"/>
</dbReference>
<evidence type="ECO:0000256" key="2">
    <source>
        <dbReference type="SAM" id="MobiDB-lite"/>
    </source>
</evidence>
<dbReference type="InterPro" id="IPR028288">
    <property type="entry name" value="SCAR/WAVE_fam"/>
</dbReference>
<dbReference type="AlphaFoldDB" id="A0AAV5K5X3"/>
<dbReference type="GO" id="GO:0034237">
    <property type="term" value="F:protein kinase A regulatory subunit binding"/>
    <property type="evidence" value="ECO:0007669"/>
    <property type="project" value="TreeGrafter"/>
</dbReference>
<feature type="region of interest" description="Disordered" evidence="2">
    <location>
        <begin position="78"/>
        <end position="111"/>
    </location>
</feature>
<evidence type="ECO:0000313" key="4">
    <source>
        <dbReference type="Proteomes" id="UP001054252"/>
    </source>
</evidence>
<proteinExistence type="inferred from homology"/>
<evidence type="ECO:0000313" key="3">
    <source>
        <dbReference type="EMBL" id="GKV18390.1"/>
    </source>
</evidence>
<dbReference type="GO" id="GO:2000601">
    <property type="term" value="P:positive regulation of Arp2/3 complex-mediated actin nucleation"/>
    <property type="evidence" value="ECO:0007669"/>
    <property type="project" value="TreeGrafter"/>
</dbReference>
<accession>A0AAV5K5X3</accession>
<dbReference type="Gene3D" id="1.20.5.340">
    <property type="match status" value="1"/>
</dbReference>
<dbReference type="GO" id="GO:0071933">
    <property type="term" value="F:Arp2/3 complex binding"/>
    <property type="evidence" value="ECO:0007669"/>
    <property type="project" value="TreeGrafter"/>
</dbReference>
<dbReference type="PANTHER" id="PTHR12902:SF33">
    <property type="entry name" value="PROTEIN SCAR3"/>
    <property type="match status" value="1"/>
</dbReference>
<organism evidence="3 4">
    <name type="scientific">Rubroshorea leprosula</name>
    <dbReference type="NCBI Taxonomy" id="152421"/>
    <lineage>
        <taxon>Eukaryota</taxon>
        <taxon>Viridiplantae</taxon>
        <taxon>Streptophyta</taxon>
        <taxon>Embryophyta</taxon>
        <taxon>Tracheophyta</taxon>
        <taxon>Spermatophyta</taxon>
        <taxon>Magnoliopsida</taxon>
        <taxon>eudicotyledons</taxon>
        <taxon>Gunneridae</taxon>
        <taxon>Pentapetalae</taxon>
        <taxon>rosids</taxon>
        <taxon>malvids</taxon>
        <taxon>Malvales</taxon>
        <taxon>Dipterocarpaceae</taxon>
        <taxon>Rubroshorea</taxon>
    </lineage>
</organism>
<dbReference type="GO" id="GO:0005856">
    <property type="term" value="C:cytoskeleton"/>
    <property type="evidence" value="ECO:0007669"/>
    <property type="project" value="InterPro"/>
</dbReference>
<feature type="compositionally biased region" description="Polar residues" evidence="2">
    <location>
        <begin position="88"/>
        <end position="98"/>
    </location>
</feature>
<dbReference type="EMBL" id="BPVZ01000050">
    <property type="protein sequence ID" value="GKV18390.1"/>
    <property type="molecule type" value="Genomic_DNA"/>
</dbReference>
<dbReference type="Proteomes" id="UP001054252">
    <property type="component" value="Unassembled WGS sequence"/>
</dbReference>
<name>A0AAV5K5X3_9ROSI</name>
<gene>
    <name evidence="3" type="ORF">SLEP1_g28785</name>
</gene>
<protein>
    <submittedName>
        <fullName evidence="3">Uncharacterized protein</fullName>
    </submittedName>
</protein>
<reference evidence="3 4" key="1">
    <citation type="journal article" date="2021" name="Commun. Biol.">
        <title>The genome of Shorea leprosula (Dipterocarpaceae) highlights the ecological relevance of drought in aseasonal tropical rainforests.</title>
        <authorList>
            <person name="Ng K.K.S."/>
            <person name="Kobayashi M.J."/>
            <person name="Fawcett J.A."/>
            <person name="Hatakeyama M."/>
            <person name="Paape T."/>
            <person name="Ng C.H."/>
            <person name="Ang C.C."/>
            <person name="Tnah L.H."/>
            <person name="Lee C.T."/>
            <person name="Nishiyama T."/>
            <person name="Sese J."/>
            <person name="O'Brien M.J."/>
            <person name="Copetti D."/>
            <person name="Mohd Noor M.I."/>
            <person name="Ong R.C."/>
            <person name="Putra M."/>
            <person name="Sireger I.Z."/>
            <person name="Indrioko S."/>
            <person name="Kosugi Y."/>
            <person name="Izuno A."/>
            <person name="Isagi Y."/>
            <person name="Lee S.L."/>
            <person name="Shimizu K.K."/>
        </authorList>
    </citation>
    <scope>NUCLEOTIDE SEQUENCE [LARGE SCALE GENOMIC DNA]</scope>
    <source>
        <strain evidence="3">214</strain>
    </source>
</reference>
<comment type="caution">
    <text evidence="3">The sequence shown here is derived from an EMBL/GenBank/DDBJ whole genome shotgun (WGS) entry which is preliminary data.</text>
</comment>
<evidence type="ECO:0000256" key="1">
    <source>
        <dbReference type="ARBA" id="ARBA00006993"/>
    </source>
</evidence>
<comment type="similarity">
    <text evidence="1">Belongs to the SCAR/WAVE family.</text>
</comment>